<protein>
    <submittedName>
        <fullName evidence="3">Uncharacterized protein</fullName>
    </submittedName>
</protein>
<feature type="region of interest" description="Disordered" evidence="2">
    <location>
        <begin position="523"/>
        <end position="547"/>
    </location>
</feature>
<evidence type="ECO:0000313" key="4">
    <source>
        <dbReference type="Proteomes" id="UP000028545"/>
    </source>
</evidence>
<dbReference type="RefSeq" id="XP_016643667.1">
    <property type="nucleotide sequence ID" value="XM_016786691.1"/>
</dbReference>
<dbReference type="VEuPathDB" id="FungiDB:SAPIO_CDS4039"/>
<dbReference type="Proteomes" id="UP000028545">
    <property type="component" value="Unassembled WGS sequence"/>
</dbReference>
<feature type="compositionally biased region" description="Polar residues" evidence="2">
    <location>
        <begin position="212"/>
        <end position="225"/>
    </location>
</feature>
<keyword evidence="4" id="KW-1185">Reference proteome</keyword>
<dbReference type="AlphaFoldDB" id="A0A084G956"/>
<dbReference type="GeneID" id="27723111"/>
<reference evidence="3 4" key="1">
    <citation type="journal article" date="2014" name="Genome Announc.">
        <title>Draft genome sequence of the pathogenic fungus Scedosporium apiospermum.</title>
        <authorList>
            <person name="Vandeputte P."/>
            <person name="Ghamrawi S."/>
            <person name="Rechenmann M."/>
            <person name="Iltis A."/>
            <person name="Giraud S."/>
            <person name="Fleury M."/>
            <person name="Thornton C."/>
            <person name="Delhaes L."/>
            <person name="Meyer W."/>
            <person name="Papon N."/>
            <person name="Bouchara J.P."/>
        </authorList>
    </citation>
    <scope>NUCLEOTIDE SEQUENCE [LARGE SCALE GENOMIC DNA]</scope>
    <source>
        <strain evidence="3 4">IHEM 14462</strain>
    </source>
</reference>
<comment type="caution">
    <text evidence="3">The sequence shown here is derived from an EMBL/GenBank/DDBJ whole genome shotgun (WGS) entry which is preliminary data.</text>
</comment>
<sequence>MGRKLKKRIPHLTPAAADFPVLAPTKEEEPTTAQAPYLEELDDPFNPYTKETLSSPTEKQPARKGFTSTLRGFSARNLSFLPQRPPRSHRLRISSPTNFRHVYSHSYQFSDPFTTTSHREGVNVGIPRQEEDRQFQDPRRLDSPFQPLQLGADTTELSPILPYFESDDRVVTPPPAAWLRDAPREGEGYVLKRSRSNLSFHVPRRRVGGVDGSSSQASTPKQGSPQMGERHSPSLSSPSPPPPAVPPKSRARAYTAPEVDHLKERIAEAMLERDRLQEMIEDVIERQSIYLGSRPSTAHSMRTQILASAESVPAIPALPPLAPSFAERLNPDLNHSTTTLPNPSPFAAPTPTRFPPPPHPTTPFQFSELAPAPLHIVPFQAPPTPPRSRASDRPLQPPLPLVLRPPLRKKKSFSRVSTWLFPHERGLSVDSITNAPRPVRDADGFYQCVSPPGTGRRMSGDSVSTVTTWASEEEETMGTTLSPCQSPGVVMGREMDVQNGGAGAGAGALGVPEQRLDRMATFGGGRSQASSGTAGSASTATVVGVAF</sequence>
<gene>
    <name evidence="3" type="ORF">SAPIO_CDS4039</name>
</gene>
<dbReference type="HOGENOM" id="CLU_027362_1_0_1"/>
<feature type="region of interest" description="Disordered" evidence="2">
    <location>
        <begin position="200"/>
        <end position="259"/>
    </location>
</feature>
<proteinExistence type="predicted"/>
<feature type="compositionally biased region" description="Basic and acidic residues" evidence="2">
    <location>
        <begin position="128"/>
        <end position="142"/>
    </location>
</feature>
<feature type="region of interest" description="Disordered" evidence="2">
    <location>
        <begin position="114"/>
        <end position="149"/>
    </location>
</feature>
<dbReference type="OMA" id="NQGFYQV"/>
<name>A0A084G956_PSEDA</name>
<organism evidence="3 4">
    <name type="scientific">Pseudallescheria apiosperma</name>
    <name type="common">Scedosporium apiospermum</name>
    <dbReference type="NCBI Taxonomy" id="563466"/>
    <lineage>
        <taxon>Eukaryota</taxon>
        <taxon>Fungi</taxon>
        <taxon>Dikarya</taxon>
        <taxon>Ascomycota</taxon>
        <taxon>Pezizomycotina</taxon>
        <taxon>Sordariomycetes</taxon>
        <taxon>Hypocreomycetidae</taxon>
        <taxon>Microascales</taxon>
        <taxon>Microascaceae</taxon>
        <taxon>Scedosporium</taxon>
    </lineage>
</organism>
<dbReference type="KEGG" id="sapo:SAPIO_CDS4039"/>
<feature type="compositionally biased region" description="Low complexity" evidence="2">
    <location>
        <begin position="527"/>
        <end position="547"/>
    </location>
</feature>
<feature type="compositionally biased region" description="Basic residues" evidence="2">
    <location>
        <begin position="1"/>
        <end position="10"/>
    </location>
</feature>
<feature type="compositionally biased region" description="Polar residues" evidence="2">
    <location>
        <begin position="49"/>
        <end position="58"/>
    </location>
</feature>
<accession>A0A084G956</accession>
<keyword evidence="1" id="KW-0175">Coiled coil</keyword>
<dbReference type="OrthoDB" id="3595619at2759"/>
<evidence type="ECO:0000313" key="3">
    <source>
        <dbReference type="EMBL" id="KEZ43868.1"/>
    </source>
</evidence>
<evidence type="ECO:0000256" key="1">
    <source>
        <dbReference type="SAM" id="Coils"/>
    </source>
</evidence>
<feature type="coiled-coil region" evidence="1">
    <location>
        <begin position="259"/>
        <end position="286"/>
    </location>
</feature>
<feature type="region of interest" description="Disordered" evidence="2">
    <location>
        <begin position="376"/>
        <end position="403"/>
    </location>
</feature>
<dbReference type="EMBL" id="JOWA01000090">
    <property type="protein sequence ID" value="KEZ43868.1"/>
    <property type="molecule type" value="Genomic_DNA"/>
</dbReference>
<feature type="region of interest" description="Disordered" evidence="2">
    <location>
        <begin position="1"/>
        <end position="65"/>
    </location>
</feature>
<evidence type="ECO:0000256" key="2">
    <source>
        <dbReference type="SAM" id="MobiDB-lite"/>
    </source>
</evidence>